<gene>
    <name evidence="9" type="ordered locus">Metig_0740</name>
</gene>
<dbReference type="SMART" id="SM00930">
    <property type="entry name" value="NIL"/>
    <property type="match status" value="1"/>
</dbReference>
<feature type="domain" description="4Fe-4S ferredoxin-type" evidence="8">
    <location>
        <begin position="103"/>
        <end position="132"/>
    </location>
</feature>
<dbReference type="AlphaFoldDB" id="F6BCS7"/>
<dbReference type="Gene3D" id="3.30.70.20">
    <property type="match status" value="2"/>
</dbReference>
<dbReference type="RefSeq" id="WP_013798891.1">
    <property type="nucleotide sequence ID" value="NC_015562.1"/>
</dbReference>
<evidence type="ECO:0000256" key="7">
    <source>
        <dbReference type="ARBA" id="ARBA00023014"/>
    </source>
</evidence>
<dbReference type="Proteomes" id="UP000009227">
    <property type="component" value="Chromosome"/>
</dbReference>
<dbReference type="GO" id="GO:0016491">
    <property type="term" value="F:oxidoreductase activity"/>
    <property type="evidence" value="ECO:0007669"/>
    <property type="project" value="UniProtKB-ARBA"/>
</dbReference>
<evidence type="ECO:0000256" key="3">
    <source>
        <dbReference type="ARBA" id="ARBA00022723"/>
    </source>
</evidence>
<dbReference type="InterPro" id="IPR045865">
    <property type="entry name" value="ACT-like_dom_sf"/>
</dbReference>
<dbReference type="HOGENOM" id="CLU_152999_0_0_2"/>
<evidence type="ECO:0000256" key="2">
    <source>
        <dbReference type="ARBA" id="ARBA00022485"/>
    </source>
</evidence>
<dbReference type="PROSITE" id="PS00198">
    <property type="entry name" value="4FE4S_FER_1"/>
    <property type="match status" value="1"/>
</dbReference>
<dbReference type="Pfam" id="PF12838">
    <property type="entry name" value="Fer4_7"/>
    <property type="match status" value="1"/>
</dbReference>
<proteinExistence type="predicted"/>
<protein>
    <submittedName>
        <fullName evidence="9">NIL domain-containing protein</fullName>
    </submittedName>
</protein>
<dbReference type="GO" id="GO:0046872">
    <property type="term" value="F:metal ion binding"/>
    <property type="evidence" value="ECO:0007669"/>
    <property type="project" value="UniProtKB-KW"/>
</dbReference>
<keyword evidence="3" id="KW-0479">Metal-binding</keyword>
<dbReference type="GeneID" id="10643579"/>
<dbReference type="InterPro" id="IPR050572">
    <property type="entry name" value="Fe-S_Ferredoxin"/>
</dbReference>
<dbReference type="PROSITE" id="PS51379">
    <property type="entry name" value="4FE4S_FER_2"/>
    <property type="match status" value="2"/>
</dbReference>
<evidence type="ECO:0000256" key="1">
    <source>
        <dbReference type="ARBA" id="ARBA00022448"/>
    </source>
</evidence>
<name>F6BCS7_METIK</name>
<dbReference type="STRING" id="880724.Metig_0740"/>
<dbReference type="Gene3D" id="3.30.70.260">
    <property type="match status" value="1"/>
</dbReference>
<dbReference type="PANTHER" id="PTHR43687:SF6">
    <property type="entry name" value="L-ASPARTATE SEMIALDEHYDE SULFURTRANSFERASE IRON-SULFUR SUBUNIT"/>
    <property type="match status" value="1"/>
</dbReference>
<keyword evidence="5" id="KW-0249">Electron transport</keyword>
<keyword evidence="2" id="KW-0004">4Fe-4S</keyword>
<keyword evidence="6" id="KW-0408">Iron</keyword>
<evidence type="ECO:0000259" key="8">
    <source>
        <dbReference type="PROSITE" id="PS51379"/>
    </source>
</evidence>
<keyword evidence="1" id="KW-0813">Transport</keyword>
<feature type="domain" description="4Fe-4S ferredoxin-type" evidence="8">
    <location>
        <begin position="73"/>
        <end position="102"/>
    </location>
</feature>
<evidence type="ECO:0000256" key="5">
    <source>
        <dbReference type="ARBA" id="ARBA00022982"/>
    </source>
</evidence>
<dbReference type="OrthoDB" id="15347at2157"/>
<evidence type="ECO:0000313" key="9">
    <source>
        <dbReference type="EMBL" id="AEF96288.1"/>
    </source>
</evidence>
<organism evidence="10">
    <name type="scientific">Methanotorris igneus (strain DSM 5666 / JCM 11834 / Kol 5)</name>
    <dbReference type="NCBI Taxonomy" id="880724"/>
    <lineage>
        <taxon>Archaea</taxon>
        <taxon>Methanobacteriati</taxon>
        <taxon>Methanobacteriota</taxon>
        <taxon>Methanomada group</taxon>
        <taxon>Methanococci</taxon>
        <taxon>Methanococcales</taxon>
        <taxon>Methanocaldococcaceae</taxon>
        <taxon>Methanotorris</taxon>
    </lineage>
</organism>
<dbReference type="InterPro" id="IPR017896">
    <property type="entry name" value="4Fe4S_Fe-S-bd"/>
</dbReference>
<accession>F6BCS7</accession>
<dbReference type="SUPFAM" id="SSF54862">
    <property type="entry name" value="4Fe-4S ferredoxins"/>
    <property type="match status" value="1"/>
</dbReference>
<dbReference type="InterPro" id="IPR017900">
    <property type="entry name" value="4Fe4S_Fe_S_CS"/>
</dbReference>
<dbReference type="SUPFAM" id="SSF55021">
    <property type="entry name" value="ACT-like"/>
    <property type="match status" value="1"/>
</dbReference>
<reference evidence="9 10" key="1">
    <citation type="submission" date="2011-05" db="EMBL/GenBank/DDBJ databases">
        <title>Complete sequence of Methanotorris igneus Kol 5.</title>
        <authorList>
            <consortium name="US DOE Joint Genome Institute"/>
            <person name="Lucas S."/>
            <person name="Han J."/>
            <person name="Lapidus A."/>
            <person name="Cheng J.-F."/>
            <person name="Goodwin L."/>
            <person name="Pitluck S."/>
            <person name="Peters L."/>
            <person name="Mikhailova N."/>
            <person name="Chertkov O."/>
            <person name="Han C."/>
            <person name="Tapia R."/>
            <person name="Land M."/>
            <person name="Hauser L."/>
            <person name="Kyrpides N."/>
            <person name="Ivanova N."/>
            <person name="Pagani I."/>
            <person name="Sieprawska-Lupa M."/>
            <person name="Whitman W."/>
            <person name="Woyke T."/>
        </authorList>
    </citation>
    <scope>NUCLEOTIDE SEQUENCE [LARGE SCALE GENOMIC DNA]</scope>
    <source>
        <strain evidence="10">DSM 5666 / JCM 11834 / Kol 5</strain>
    </source>
</reference>
<dbReference type="InterPro" id="IPR018449">
    <property type="entry name" value="NIL_domain"/>
</dbReference>
<evidence type="ECO:0000256" key="4">
    <source>
        <dbReference type="ARBA" id="ARBA00022737"/>
    </source>
</evidence>
<dbReference type="KEGG" id="mig:Metig_0740"/>
<keyword evidence="7" id="KW-0411">Iron-sulfur</keyword>
<evidence type="ECO:0000313" key="10">
    <source>
        <dbReference type="Proteomes" id="UP000009227"/>
    </source>
</evidence>
<dbReference type="PANTHER" id="PTHR43687">
    <property type="entry name" value="ADENYLYLSULFATE REDUCTASE, BETA SUBUNIT"/>
    <property type="match status" value="1"/>
</dbReference>
<evidence type="ECO:0000256" key="6">
    <source>
        <dbReference type="ARBA" id="ARBA00023004"/>
    </source>
</evidence>
<keyword evidence="4" id="KW-0677">Repeat</keyword>
<keyword evidence="10" id="KW-1185">Reference proteome</keyword>
<sequence length="133" mass="14895">MKKKIILNVPPENVHKPLISKAILNTKISLNILRAKIESQKGHLVLELEGTEEQINKTLDFFSKYGEVVEIQKVIQKDEEKCIDCGSCVSLCPVDAIKMDEEFNVVFDDEKCIGCKSCIKACVVKAIKISESI</sequence>
<dbReference type="EMBL" id="CP002737">
    <property type="protein sequence ID" value="AEF96288.1"/>
    <property type="molecule type" value="Genomic_DNA"/>
</dbReference>
<dbReference type="GO" id="GO:0051539">
    <property type="term" value="F:4 iron, 4 sulfur cluster binding"/>
    <property type="evidence" value="ECO:0007669"/>
    <property type="project" value="UniProtKB-KW"/>
</dbReference>
<dbReference type="Pfam" id="PF09383">
    <property type="entry name" value="NIL"/>
    <property type="match status" value="1"/>
</dbReference>